<dbReference type="PANTHER" id="PTHR11403:SF10">
    <property type="entry name" value="CYTOCHROME C OXIDASE"/>
    <property type="match status" value="1"/>
</dbReference>
<dbReference type="PANTHER" id="PTHR11403">
    <property type="entry name" value="CYTOCHROME C OXIDASE SUBUNIT III"/>
    <property type="match status" value="1"/>
</dbReference>
<dbReference type="eggNOG" id="COG1845">
    <property type="taxonomic scope" value="Bacteria"/>
</dbReference>
<evidence type="ECO:0000259" key="9">
    <source>
        <dbReference type="PROSITE" id="PS50253"/>
    </source>
</evidence>
<comment type="similarity">
    <text evidence="2 6">Belongs to the cytochrome c oxidase subunit 3 family.</text>
</comment>
<feature type="transmembrane region" description="Helical" evidence="8">
    <location>
        <begin position="181"/>
        <end position="201"/>
    </location>
</feature>
<dbReference type="GO" id="GO:0004129">
    <property type="term" value="F:cytochrome-c oxidase activity"/>
    <property type="evidence" value="ECO:0007669"/>
    <property type="project" value="InterPro"/>
</dbReference>
<dbReference type="GO" id="GO:0019646">
    <property type="term" value="P:aerobic electron transport chain"/>
    <property type="evidence" value="ECO:0007669"/>
    <property type="project" value="InterPro"/>
</dbReference>
<feature type="transmembrane region" description="Helical" evidence="8">
    <location>
        <begin position="77"/>
        <end position="97"/>
    </location>
</feature>
<dbReference type="AlphaFoldDB" id="D7BA67"/>
<dbReference type="KEGG" id="msv:Mesil_2343"/>
<dbReference type="EMBL" id="CP002042">
    <property type="protein sequence ID" value="ADH64202.1"/>
    <property type="molecule type" value="Genomic_DNA"/>
</dbReference>
<feature type="transmembrane region" description="Helical" evidence="8">
    <location>
        <begin position="109"/>
        <end position="127"/>
    </location>
</feature>
<evidence type="ECO:0000313" key="10">
    <source>
        <dbReference type="EMBL" id="ADH64202.1"/>
    </source>
</evidence>
<dbReference type="Gene3D" id="1.20.120.80">
    <property type="entry name" value="Cytochrome c oxidase, subunit III, four-helix bundle"/>
    <property type="match status" value="1"/>
</dbReference>
<proteinExistence type="inferred from homology"/>
<evidence type="ECO:0000256" key="6">
    <source>
        <dbReference type="RuleBase" id="RU003376"/>
    </source>
</evidence>
<evidence type="ECO:0000256" key="7">
    <source>
        <dbReference type="SAM" id="MobiDB-lite"/>
    </source>
</evidence>
<gene>
    <name evidence="10" type="ordered locus">Mesil_2343</name>
</gene>
<dbReference type="RefSeq" id="WP_013158746.1">
    <property type="nucleotide sequence ID" value="NC_014212.1"/>
</dbReference>
<feature type="domain" description="Heme-copper oxidase subunit III family profile" evidence="9">
    <location>
        <begin position="39"/>
        <end position="202"/>
    </location>
</feature>
<protein>
    <submittedName>
        <fullName evidence="10">Cytochrome c oxidase subunit III</fullName>
    </submittedName>
</protein>
<name>D7BA67_ALLS1</name>
<keyword evidence="4 8" id="KW-1133">Transmembrane helix</keyword>
<sequence length="202" mass="21431">MPQVKERDGFGGVHDRGGRGSGGGGGDPPPGAFPLPTAKIGVWILLAVVTVIFSALVSAYVVRMGLPDWKSSPKPGLLWLNTAVLACSSLFFQRAAWAARKGEAQGVRTGVRLGGVLGVLFILGQLLAWRQLQSLGFGVSSNPSSSFFYLITALHGLHLAGGLVAWAVVSARPTPLRIELCALYWHFLLAVWAVLYGLLLLT</sequence>
<evidence type="ECO:0000256" key="3">
    <source>
        <dbReference type="ARBA" id="ARBA00022692"/>
    </source>
</evidence>
<dbReference type="InterPro" id="IPR013833">
    <property type="entry name" value="Cyt_c_oxidase_su3_a-hlx"/>
</dbReference>
<dbReference type="InterPro" id="IPR024791">
    <property type="entry name" value="Cyt_c/ubiquinol_Oxase_su3"/>
</dbReference>
<dbReference type="STRING" id="526227.Mesil_2343"/>
<evidence type="ECO:0000313" key="11">
    <source>
        <dbReference type="Proteomes" id="UP000001916"/>
    </source>
</evidence>
<dbReference type="InterPro" id="IPR000298">
    <property type="entry name" value="Cyt_c_oxidase-like_su3"/>
</dbReference>
<dbReference type="InterPro" id="IPR035973">
    <property type="entry name" value="Cyt_c_oxidase_su3-like_sf"/>
</dbReference>
<evidence type="ECO:0000256" key="2">
    <source>
        <dbReference type="ARBA" id="ARBA00010581"/>
    </source>
</evidence>
<keyword evidence="5 8" id="KW-0472">Membrane</keyword>
<keyword evidence="3 6" id="KW-0812">Transmembrane</keyword>
<dbReference type="SUPFAM" id="SSF81452">
    <property type="entry name" value="Cytochrome c oxidase subunit III-like"/>
    <property type="match status" value="1"/>
</dbReference>
<evidence type="ECO:0000256" key="5">
    <source>
        <dbReference type="ARBA" id="ARBA00023136"/>
    </source>
</evidence>
<comment type="subcellular location">
    <subcellularLocation>
        <location evidence="6">Cell membrane</location>
        <topology evidence="6">Multi-pass membrane protein</topology>
    </subcellularLocation>
    <subcellularLocation>
        <location evidence="1">Membrane</location>
        <topology evidence="1">Multi-pass membrane protein</topology>
    </subcellularLocation>
</comment>
<dbReference type="GO" id="GO:0005886">
    <property type="term" value="C:plasma membrane"/>
    <property type="evidence" value="ECO:0007669"/>
    <property type="project" value="UniProtKB-SubCell"/>
</dbReference>
<feature type="region of interest" description="Disordered" evidence="7">
    <location>
        <begin position="1"/>
        <end position="30"/>
    </location>
</feature>
<dbReference type="PROSITE" id="PS50253">
    <property type="entry name" value="COX3"/>
    <property type="match status" value="1"/>
</dbReference>
<dbReference type="HOGENOM" id="CLU_044071_4_0_0"/>
<evidence type="ECO:0000256" key="8">
    <source>
        <dbReference type="SAM" id="Phobius"/>
    </source>
</evidence>
<dbReference type="Proteomes" id="UP000001916">
    <property type="component" value="Chromosome"/>
</dbReference>
<feature type="compositionally biased region" description="Basic and acidic residues" evidence="7">
    <location>
        <begin position="1"/>
        <end position="18"/>
    </location>
</feature>
<reference evidence="10 11" key="1">
    <citation type="journal article" date="2010" name="Stand. Genomic Sci.">
        <title>Complete genome sequence of Meiothermus silvanus type strain (VI-R2).</title>
        <authorList>
            <person name="Sikorski J."/>
            <person name="Tindall B.J."/>
            <person name="Lowry S."/>
            <person name="Lucas S."/>
            <person name="Nolan M."/>
            <person name="Copeland A."/>
            <person name="Glavina Del Rio T."/>
            <person name="Tice H."/>
            <person name="Cheng J.F."/>
            <person name="Han C."/>
            <person name="Pitluck S."/>
            <person name="Liolios K."/>
            <person name="Ivanova N."/>
            <person name="Mavromatis K."/>
            <person name="Mikhailova N."/>
            <person name="Pati A."/>
            <person name="Goodwin L."/>
            <person name="Chen A."/>
            <person name="Palaniappan K."/>
            <person name="Land M."/>
            <person name="Hauser L."/>
            <person name="Chang Y.J."/>
            <person name="Jeffries C.D."/>
            <person name="Rohde M."/>
            <person name="Goker M."/>
            <person name="Woyke T."/>
            <person name="Bristow J."/>
            <person name="Eisen J.A."/>
            <person name="Markowitz V."/>
            <person name="Hugenholtz P."/>
            <person name="Kyrpides N.C."/>
            <person name="Klenk H.P."/>
            <person name="Lapidus A."/>
        </authorList>
    </citation>
    <scope>NUCLEOTIDE SEQUENCE [LARGE SCALE GENOMIC DNA]</scope>
    <source>
        <strain evidence="11">ATCC 700542 / DSM 9946 / VI-R2</strain>
    </source>
</reference>
<feature type="transmembrane region" description="Helical" evidence="8">
    <location>
        <begin position="147"/>
        <end position="169"/>
    </location>
</feature>
<dbReference type="OrthoDB" id="9808200at2"/>
<evidence type="ECO:0000256" key="4">
    <source>
        <dbReference type="ARBA" id="ARBA00022989"/>
    </source>
</evidence>
<dbReference type="Pfam" id="PF00510">
    <property type="entry name" value="COX3"/>
    <property type="match status" value="1"/>
</dbReference>
<organism evidence="10 11">
    <name type="scientific">Allomeiothermus silvanus (strain ATCC 700542 / DSM 9946 / NBRC 106475 / NCIMB 13440 / VI-R2)</name>
    <name type="common">Thermus silvanus</name>
    <dbReference type="NCBI Taxonomy" id="526227"/>
    <lineage>
        <taxon>Bacteria</taxon>
        <taxon>Thermotogati</taxon>
        <taxon>Deinococcota</taxon>
        <taxon>Deinococci</taxon>
        <taxon>Thermales</taxon>
        <taxon>Thermaceae</taxon>
        <taxon>Allomeiothermus</taxon>
    </lineage>
</organism>
<feature type="transmembrane region" description="Helical" evidence="8">
    <location>
        <begin position="40"/>
        <end position="62"/>
    </location>
</feature>
<keyword evidence="11" id="KW-1185">Reference proteome</keyword>
<accession>D7BA67</accession>
<evidence type="ECO:0000256" key="1">
    <source>
        <dbReference type="ARBA" id="ARBA00004141"/>
    </source>
</evidence>